<keyword evidence="5" id="KW-1185">Reference proteome</keyword>
<dbReference type="SUPFAM" id="SSF57845">
    <property type="entry name" value="B-box zinc-binding domain"/>
    <property type="match status" value="1"/>
</dbReference>
<dbReference type="InterPro" id="IPR013320">
    <property type="entry name" value="ConA-like_dom_sf"/>
</dbReference>
<evidence type="ECO:0000256" key="2">
    <source>
        <dbReference type="SAM" id="MobiDB-lite"/>
    </source>
</evidence>
<sequence length="439" mass="49855">MRLFRPKHLPVPRSRGNSIYPCFPVVTGSAVLYCVTCDRALSSRCLINGTHRDHRLKDLKDAVHEQVKKLKDLSERLTSKERKFGDLTPRIEAAERELDEMCNRTQELLQQEYSTLMTLIEQNQQQAFFILNEQKETIKLKLHQLHEDTQNFQSKSADMIENINQLSSKQETENPASLLGEISALETSLYTMNEFYSSLDMKLKVDDTRLKALEKSIKKIVEKNEEILPRPWEFSETITLDDSEIQLGLTFQGHVQISEDKTEMSVSPSSGLSQPAPWNNTQASQSFSKGLHYWEVAVGGCESWAVGVVENSQLKSIQSLVPGQEKNKWILECDGSELSAIHNSDFIRVKESNVEILGIFLDCDKGRLKFYNVTTGSIIHSFIARVKHVRPLFCIRAQKDSIARLKICNLINKSDAQSDRGSTSMMSTEDMELSSESSN</sequence>
<dbReference type="SMART" id="SM00449">
    <property type="entry name" value="SPRY"/>
    <property type="match status" value="1"/>
</dbReference>
<gene>
    <name evidence="4" type="ORF">AMELA_G00222810</name>
</gene>
<keyword evidence="1" id="KW-0175">Coiled coil</keyword>
<dbReference type="InterPro" id="IPR003879">
    <property type="entry name" value="Butyrophylin_SPRY"/>
</dbReference>
<dbReference type="SUPFAM" id="SSF49899">
    <property type="entry name" value="Concanavalin A-like lectins/glucanases"/>
    <property type="match status" value="1"/>
</dbReference>
<dbReference type="Gene3D" id="2.60.120.920">
    <property type="match status" value="1"/>
</dbReference>
<evidence type="ECO:0000313" key="4">
    <source>
        <dbReference type="EMBL" id="KAF4075786.1"/>
    </source>
</evidence>
<evidence type="ECO:0000256" key="1">
    <source>
        <dbReference type="SAM" id="Coils"/>
    </source>
</evidence>
<dbReference type="Pfam" id="PF00622">
    <property type="entry name" value="SPRY"/>
    <property type="match status" value="1"/>
</dbReference>
<dbReference type="InterPro" id="IPR043136">
    <property type="entry name" value="B30.2/SPRY_sf"/>
</dbReference>
<dbReference type="Gene3D" id="3.30.160.60">
    <property type="entry name" value="Classic Zinc Finger"/>
    <property type="match status" value="1"/>
</dbReference>
<dbReference type="PRINTS" id="PR01407">
    <property type="entry name" value="BUTYPHLNCDUF"/>
</dbReference>
<feature type="coiled-coil region" evidence="1">
    <location>
        <begin position="56"/>
        <end position="111"/>
    </location>
</feature>
<protein>
    <recommendedName>
        <fullName evidence="3">B30.2/SPRY domain-containing protein</fullName>
    </recommendedName>
</protein>
<evidence type="ECO:0000313" key="5">
    <source>
        <dbReference type="Proteomes" id="UP000593565"/>
    </source>
</evidence>
<dbReference type="EMBL" id="JAAGNN010000020">
    <property type="protein sequence ID" value="KAF4075786.1"/>
    <property type="molecule type" value="Genomic_DNA"/>
</dbReference>
<dbReference type="AlphaFoldDB" id="A0A7J5ZZ85"/>
<evidence type="ECO:0000259" key="3">
    <source>
        <dbReference type="PROSITE" id="PS50188"/>
    </source>
</evidence>
<dbReference type="PROSITE" id="PS50188">
    <property type="entry name" value="B302_SPRY"/>
    <property type="match status" value="1"/>
</dbReference>
<dbReference type="InterPro" id="IPR003877">
    <property type="entry name" value="SPRY_dom"/>
</dbReference>
<name>A0A7J5ZZ85_AMEME</name>
<reference evidence="4 5" key="1">
    <citation type="submission" date="2020-02" db="EMBL/GenBank/DDBJ databases">
        <title>A chromosome-scale genome assembly of the black bullhead catfish (Ameiurus melas).</title>
        <authorList>
            <person name="Wen M."/>
            <person name="Zham M."/>
            <person name="Cabau C."/>
            <person name="Klopp C."/>
            <person name="Donnadieu C."/>
            <person name="Roques C."/>
            <person name="Bouchez O."/>
            <person name="Lampietro C."/>
            <person name="Jouanno E."/>
            <person name="Herpin A."/>
            <person name="Louis A."/>
            <person name="Berthelot C."/>
            <person name="Parey E."/>
            <person name="Roest-Crollius H."/>
            <person name="Braasch I."/>
            <person name="Postlethwait J."/>
            <person name="Robinson-Rechavi M."/>
            <person name="Echchiki A."/>
            <person name="Begum T."/>
            <person name="Montfort J."/>
            <person name="Schartl M."/>
            <person name="Bobe J."/>
            <person name="Guiguen Y."/>
        </authorList>
    </citation>
    <scope>NUCLEOTIDE SEQUENCE [LARGE SCALE GENOMIC DNA]</scope>
    <source>
        <strain evidence="4">M_S1</strain>
        <tissue evidence="4">Blood</tissue>
    </source>
</reference>
<accession>A0A7J5ZZ85</accession>
<dbReference type="Proteomes" id="UP000593565">
    <property type="component" value="Unassembled WGS sequence"/>
</dbReference>
<dbReference type="PANTHER" id="PTHR24103">
    <property type="entry name" value="E3 UBIQUITIN-PROTEIN LIGASE TRIM"/>
    <property type="match status" value="1"/>
</dbReference>
<organism evidence="4 5">
    <name type="scientific">Ameiurus melas</name>
    <name type="common">Black bullhead</name>
    <name type="synonym">Silurus melas</name>
    <dbReference type="NCBI Taxonomy" id="219545"/>
    <lineage>
        <taxon>Eukaryota</taxon>
        <taxon>Metazoa</taxon>
        <taxon>Chordata</taxon>
        <taxon>Craniata</taxon>
        <taxon>Vertebrata</taxon>
        <taxon>Euteleostomi</taxon>
        <taxon>Actinopterygii</taxon>
        <taxon>Neopterygii</taxon>
        <taxon>Teleostei</taxon>
        <taxon>Ostariophysi</taxon>
        <taxon>Siluriformes</taxon>
        <taxon>Ictaluridae</taxon>
        <taxon>Ameiurus</taxon>
    </lineage>
</organism>
<dbReference type="InterPro" id="IPR001870">
    <property type="entry name" value="B30.2/SPRY"/>
</dbReference>
<proteinExistence type="predicted"/>
<dbReference type="InterPro" id="IPR050143">
    <property type="entry name" value="TRIM/RBCC"/>
</dbReference>
<feature type="domain" description="B30.2/SPRY" evidence="3">
    <location>
        <begin position="222"/>
        <end position="414"/>
    </location>
</feature>
<feature type="region of interest" description="Disordered" evidence="2">
    <location>
        <begin position="415"/>
        <end position="439"/>
    </location>
</feature>
<feature type="compositionally biased region" description="Polar residues" evidence="2">
    <location>
        <begin position="415"/>
        <end position="427"/>
    </location>
</feature>
<comment type="caution">
    <text evidence="4">The sequence shown here is derived from an EMBL/GenBank/DDBJ whole genome shotgun (WGS) entry which is preliminary data.</text>
</comment>
<dbReference type="CDD" id="cd00021">
    <property type="entry name" value="Bbox_SF"/>
    <property type="match status" value="1"/>
</dbReference>